<reference evidence="1" key="1">
    <citation type="submission" date="2020-07" db="EMBL/GenBank/DDBJ databases">
        <title>A long reads based de novo assembly of the rainbow trout Arlee double haploid line genome.</title>
        <authorList>
            <person name="Gao G."/>
            <person name="Palti Y."/>
        </authorList>
    </citation>
    <scope>NUCLEOTIDE SEQUENCE [LARGE SCALE GENOMIC DNA]</scope>
</reference>
<reference evidence="1" key="2">
    <citation type="submission" date="2025-08" db="UniProtKB">
        <authorList>
            <consortium name="Ensembl"/>
        </authorList>
    </citation>
    <scope>IDENTIFICATION</scope>
</reference>
<proteinExistence type="predicted"/>
<organism evidence="1 2">
    <name type="scientific">Oncorhynchus mykiss</name>
    <name type="common">Rainbow trout</name>
    <name type="synonym">Salmo gairdneri</name>
    <dbReference type="NCBI Taxonomy" id="8022"/>
    <lineage>
        <taxon>Eukaryota</taxon>
        <taxon>Metazoa</taxon>
        <taxon>Chordata</taxon>
        <taxon>Craniata</taxon>
        <taxon>Vertebrata</taxon>
        <taxon>Euteleostomi</taxon>
        <taxon>Actinopterygii</taxon>
        <taxon>Neopterygii</taxon>
        <taxon>Teleostei</taxon>
        <taxon>Protacanthopterygii</taxon>
        <taxon>Salmoniformes</taxon>
        <taxon>Salmonidae</taxon>
        <taxon>Salmoninae</taxon>
        <taxon>Oncorhynchus</taxon>
    </lineage>
</organism>
<dbReference type="AlphaFoldDB" id="A0A8C7R6B7"/>
<accession>A0A8C7R6B7</accession>
<dbReference type="Ensembl" id="ENSOMYT00000050966.2">
    <property type="protein sequence ID" value="ENSOMYP00000046840.2"/>
    <property type="gene ID" value="ENSOMYG00000021378.2"/>
</dbReference>
<evidence type="ECO:0000313" key="1">
    <source>
        <dbReference type="Ensembl" id="ENSOMYP00000046840.2"/>
    </source>
</evidence>
<dbReference type="Gene3D" id="3.30.450.30">
    <property type="entry name" value="Dynein light chain 2a, cytoplasmic"/>
    <property type="match status" value="1"/>
</dbReference>
<dbReference type="GeneTree" id="ENSGT01000000220552"/>
<evidence type="ECO:0000313" key="2">
    <source>
        <dbReference type="Proteomes" id="UP000694395"/>
    </source>
</evidence>
<name>A0A8C7R6B7_ONCMY</name>
<sequence>IGDHPVYLTMIDIAIMGLYDNKAFWASKPGGILAAIYRGSLLQEGVTVGGRKVAMVPDHMTGTEKEIIFVDLRTKRSESLSLMVALASKALVSSTRRCTGYSSLKTLRCSMSRSEKD</sequence>
<keyword evidence="2" id="KW-1185">Reference proteome</keyword>
<protein>
    <submittedName>
        <fullName evidence="1">Uncharacterized protein</fullName>
    </submittedName>
</protein>
<dbReference type="Proteomes" id="UP000694395">
    <property type="component" value="Chromosome 31"/>
</dbReference>
<dbReference type="SUPFAM" id="SSF55770">
    <property type="entry name" value="Profilin (actin-binding protein)"/>
    <property type="match status" value="1"/>
</dbReference>
<dbReference type="InterPro" id="IPR036140">
    <property type="entry name" value="PFN_sf"/>
</dbReference>
<reference evidence="1" key="3">
    <citation type="submission" date="2025-09" db="UniProtKB">
        <authorList>
            <consortium name="Ensembl"/>
        </authorList>
    </citation>
    <scope>IDENTIFICATION</scope>
</reference>